<reference evidence="1" key="2">
    <citation type="submission" date="2020-11" db="EMBL/GenBank/DDBJ databases">
        <authorList>
            <person name="McCartney M.A."/>
            <person name="Auch B."/>
            <person name="Kono T."/>
            <person name="Mallez S."/>
            <person name="Becker A."/>
            <person name="Gohl D.M."/>
            <person name="Silverstein K.A.T."/>
            <person name="Koren S."/>
            <person name="Bechman K.B."/>
            <person name="Herman A."/>
            <person name="Abrahante J.E."/>
            <person name="Garbe J."/>
        </authorList>
    </citation>
    <scope>NUCLEOTIDE SEQUENCE</scope>
    <source>
        <strain evidence="1">Duluth1</strain>
        <tissue evidence="1">Whole animal</tissue>
    </source>
</reference>
<proteinExistence type="predicted"/>
<dbReference type="AlphaFoldDB" id="A0A9D4DZ30"/>
<sequence>MTFTFHEPNDICSVNLMTQPAASPLSLGDMIEQELSECASAVQLPLTASTSVDSASPICNRKIQAAVTQEDRYSGGDEVMSVECFMYDPEYIETPDSELAQESTKLTDSPAVRCHGGSPNQTMGTKWLEELNVTDEDLSSDDDASVILDELAHAVTREIEEDSENEIIKIMEKNQRESFYQFEKVALEERESAAFISLPPSPENVLPARNAIDALFETPGYIPQSFESDEEDGQEQ</sequence>
<evidence type="ECO:0000313" key="2">
    <source>
        <dbReference type="Proteomes" id="UP000828390"/>
    </source>
</evidence>
<name>A0A9D4DZ30_DREPO</name>
<dbReference type="EMBL" id="JAIWYP010000009">
    <property type="protein sequence ID" value="KAH3770108.1"/>
    <property type="molecule type" value="Genomic_DNA"/>
</dbReference>
<organism evidence="1 2">
    <name type="scientific">Dreissena polymorpha</name>
    <name type="common">Zebra mussel</name>
    <name type="synonym">Mytilus polymorpha</name>
    <dbReference type="NCBI Taxonomy" id="45954"/>
    <lineage>
        <taxon>Eukaryota</taxon>
        <taxon>Metazoa</taxon>
        <taxon>Spiralia</taxon>
        <taxon>Lophotrochozoa</taxon>
        <taxon>Mollusca</taxon>
        <taxon>Bivalvia</taxon>
        <taxon>Autobranchia</taxon>
        <taxon>Heteroconchia</taxon>
        <taxon>Euheterodonta</taxon>
        <taxon>Imparidentia</taxon>
        <taxon>Neoheterodontei</taxon>
        <taxon>Myida</taxon>
        <taxon>Dreissenoidea</taxon>
        <taxon>Dreissenidae</taxon>
        <taxon>Dreissena</taxon>
    </lineage>
</organism>
<keyword evidence="2" id="KW-1185">Reference proteome</keyword>
<protein>
    <submittedName>
        <fullName evidence="1">Uncharacterized protein</fullName>
    </submittedName>
</protein>
<dbReference type="Proteomes" id="UP000828390">
    <property type="component" value="Unassembled WGS sequence"/>
</dbReference>
<reference evidence="1" key="1">
    <citation type="journal article" date="2019" name="bioRxiv">
        <title>The Genome of the Zebra Mussel, Dreissena polymorpha: A Resource for Invasive Species Research.</title>
        <authorList>
            <person name="McCartney M.A."/>
            <person name="Auch B."/>
            <person name="Kono T."/>
            <person name="Mallez S."/>
            <person name="Zhang Y."/>
            <person name="Obille A."/>
            <person name="Becker A."/>
            <person name="Abrahante J.E."/>
            <person name="Garbe J."/>
            <person name="Badalamenti J.P."/>
            <person name="Herman A."/>
            <person name="Mangelson H."/>
            <person name="Liachko I."/>
            <person name="Sullivan S."/>
            <person name="Sone E.D."/>
            <person name="Koren S."/>
            <person name="Silverstein K.A.T."/>
            <person name="Beckman K.B."/>
            <person name="Gohl D.M."/>
        </authorList>
    </citation>
    <scope>NUCLEOTIDE SEQUENCE</scope>
    <source>
        <strain evidence="1">Duluth1</strain>
        <tissue evidence="1">Whole animal</tissue>
    </source>
</reference>
<accession>A0A9D4DZ30</accession>
<gene>
    <name evidence="1" type="ORF">DPMN_171388</name>
</gene>
<comment type="caution">
    <text evidence="1">The sequence shown here is derived from an EMBL/GenBank/DDBJ whole genome shotgun (WGS) entry which is preliminary data.</text>
</comment>
<evidence type="ECO:0000313" key="1">
    <source>
        <dbReference type="EMBL" id="KAH3770108.1"/>
    </source>
</evidence>